<evidence type="ECO:0000313" key="2">
    <source>
        <dbReference type="EMBL" id="PYI16530.1"/>
    </source>
</evidence>
<feature type="region of interest" description="Disordered" evidence="1">
    <location>
        <begin position="31"/>
        <end position="56"/>
    </location>
</feature>
<evidence type="ECO:0000313" key="3">
    <source>
        <dbReference type="Proteomes" id="UP000249829"/>
    </source>
</evidence>
<dbReference type="Proteomes" id="UP000249829">
    <property type="component" value="Unassembled WGS sequence"/>
</dbReference>
<accession>A0A2V5HK40</accession>
<sequence length="107" mass="11337">MKQRSRSLPGGELVNKAGTQIVAWRSGSECVTSPLFRSPSSGLDTSSTPILSPSFPPPPPPSSFFLLPLTILSKSSSSFFPSPPIKGPAIQISVARPKAHTVDRQAH</sequence>
<proteinExistence type="predicted"/>
<reference evidence="2 3" key="1">
    <citation type="submission" date="2018-02" db="EMBL/GenBank/DDBJ databases">
        <title>The genomes of Aspergillus section Nigri reveals drivers in fungal speciation.</title>
        <authorList>
            <consortium name="DOE Joint Genome Institute"/>
            <person name="Vesth T.C."/>
            <person name="Nybo J."/>
            <person name="Theobald S."/>
            <person name="Brandl J."/>
            <person name="Frisvad J.C."/>
            <person name="Nielsen K.F."/>
            <person name="Lyhne E.K."/>
            <person name="Kogle M.E."/>
            <person name="Kuo A."/>
            <person name="Riley R."/>
            <person name="Clum A."/>
            <person name="Nolan M."/>
            <person name="Lipzen A."/>
            <person name="Salamov A."/>
            <person name="Henrissat B."/>
            <person name="Wiebenga A."/>
            <person name="De vries R.P."/>
            <person name="Grigoriev I.V."/>
            <person name="Mortensen U.H."/>
            <person name="Andersen M.R."/>
            <person name="Baker S.E."/>
        </authorList>
    </citation>
    <scope>NUCLEOTIDE SEQUENCE [LARGE SCALE GENOMIC DNA]</scope>
    <source>
        <strain evidence="2 3">CBS 115571</strain>
    </source>
</reference>
<gene>
    <name evidence="2" type="ORF">BO99DRAFT_219302</name>
</gene>
<evidence type="ECO:0000256" key="1">
    <source>
        <dbReference type="SAM" id="MobiDB-lite"/>
    </source>
</evidence>
<keyword evidence="3" id="KW-1185">Reference proteome</keyword>
<protein>
    <submittedName>
        <fullName evidence="2">Uncharacterized protein</fullName>
    </submittedName>
</protein>
<name>A0A2V5HK40_ASPV1</name>
<dbReference type="AlphaFoldDB" id="A0A2V5HK40"/>
<dbReference type="EMBL" id="KZ825168">
    <property type="protein sequence ID" value="PYI16530.1"/>
    <property type="molecule type" value="Genomic_DNA"/>
</dbReference>
<organism evidence="2 3">
    <name type="scientific">Aspergillus violaceofuscus (strain CBS 115571)</name>
    <dbReference type="NCBI Taxonomy" id="1450538"/>
    <lineage>
        <taxon>Eukaryota</taxon>
        <taxon>Fungi</taxon>
        <taxon>Dikarya</taxon>
        <taxon>Ascomycota</taxon>
        <taxon>Pezizomycotina</taxon>
        <taxon>Eurotiomycetes</taxon>
        <taxon>Eurotiomycetidae</taxon>
        <taxon>Eurotiales</taxon>
        <taxon>Aspergillaceae</taxon>
        <taxon>Aspergillus</taxon>
    </lineage>
</organism>